<keyword evidence="2" id="KW-1185">Reference proteome</keyword>
<sequence length="169" mass="18940">MLRQCAEPFWRLETWHRHGVGALEGLGQCAGPVRAFGIKARNRGCVYVPRKVARMTLAKTMKNHTDNTLLLPPYVSATELRILFRMDYAGVFRLLGVRHSQGKYFWKDYDGREFESASKRRVLVPFEIAAVPTEGIGFKPRKVDVEPDWPSAADGCGNARVAPVPVVAV</sequence>
<feature type="non-terminal residue" evidence="1">
    <location>
        <position position="169"/>
    </location>
</feature>
<proteinExistence type="predicted"/>
<name>A0A813E1K5_POLGL</name>
<accession>A0A813E1K5</accession>
<protein>
    <submittedName>
        <fullName evidence="1">Uncharacterized protein</fullName>
    </submittedName>
</protein>
<dbReference type="Proteomes" id="UP000654075">
    <property type="component" value="Unassembled WGS sequence"/>
</dbReference>
<comment type="caution">
    <text evidence="1">The sequence shown here is derived from an EMBL/GenBank/DDBJ whole genome shotgun (WGS) entry which is preliminary data.</text>
</comment>
<reference evidence="1" key="1">
    <citation type="submission" date="2021-02" db="EMBL/GenBank/DDBJ databases">
        <authorList>
            <person name="Dougan E. K."/>
            <person name="Rhodes N."/>
            <person name="Thang M."/>
            <person name="Chan C."/>
        </authorList>
    </citation>
    <scope>NUCLEOTIDE SEQUENCE</scope>
</reference>
<gene>
    <name evidence="1" type="ORF">PGLA1383_LOCUS10499</name>
</gene>
<evidence type="ECO:0000313" key="1">
    <source>
        <dbReference type="EMBL" id="CAE8591839.1"/>
    </source>
</evidence>
<evidence type="ECO:0000313" key="2">
    <source>
        <dbReference type="Proteomes" id="UP000654075"/>
    </source>
</evidence>
<dbReference type="OrthoDB" id="361630at2759"/>
<dbReference type="AlphaFoldDB" id="A0A813E1K5"/>
<dbReference type="EMBL" id="CAJNNV010005257">
    <property type="protein sequence ID" value="CAE8591839.1"/>
    <property type="molecule type" value="Genomic_DNA"/>
</dbReference>
<organism evidence="1 2">
    <name type="scientific">Polarella glacialis</name>
    <name type="common">Dinoflagellate</name>
    <dbReference type="NCBI Taxonomy" id="89957"/>
    <lineage>
        <taxon>Eukaryota</taxon>
        <taxon>Sar</taxon>
        <taxon>Alveolata</taxon>
        <taxon>Dinophyceae</taxon>
        <taxon>Suessiales</taxon>
        <taxon>Suessiaceae</taxon>
        <taxon>Polarella</taxon>
    </lineage>
</organism>